<name>A0A167RY78_PENCH</name>
<dbReference type="EMBL" id="CM002799">
    <property type="protein sequence ID" value="KZN86571.1"/>
    <property type="molecule type" value="Genomic_DNA"/>
</dbReference>
<dbReference type="AlphaFoldDB" id="A0A167RY78"/>
<gene>
    <name evidence="1" type="ORF">EN45_051040</name>
</gene>
<proteinExistence type="predicted"/>
<reference evidence="1" key="1">
    <citation type="journal article" date="2014" name="Genome Announc.">
        <title>Complete sequencing and chromosome-scale genome assembly of the industrial progenitor strain P2niaD18 from the penicillin producer Penicillium chrysogenum.</title>
        <authorList>
            <person name="Specht T."/>
            <person name="Dahlmann T.A."/>
            <person name="Zadra I."/>
            <person name="Kurnsteiner H."/>
            <person name="Kuck U."/>
        </authorList>
    </citation>
    <scope>NUCLEOTIDE SEQUENCE [LARGE SCALE GENOMIC DNA]</scope>
    <source>
        <strain evidence="1">P2niaD18</strain>
    </source>
</reference>
<protein>
    <submittedName>
        <fullName evidence="1">Uncharacterized protein</fullName>
    </submittedName>
</protein>
<dbReference type="Proteomes" id="UP000076449">
    <property type="component" value="Chromosome II"/>
</dbReference>
<evidence type="ECO:0000313" key="1">
    <source>
        <dbReference type="EMBL" id="KZN86571.1"/>
    </source>
</evidence>
<organism evidence="1">
    <name type="scientific">Penicillium chrysogenum</name>
    <name type="common">Penicillium notatum</name>
    <dbReference type="NCBI Taxonomy" id="5076"/>
    <lineage>
        <taxon>Eukaryota</taxon>
        <taxon>Fungi</taxon>
        <taxon>Dikarya</taxon>
        <taxon>Ascomycota</taxon>
        <taxon>Pezizomycotina</taxon>
        <taxon>Eurotiomycetes</taxon>
        <taxon>Eurotiomycetidae</taxon>
        <taxon>Eurotiales</taxon>
        <taxon>Aspergillaceae</taxon>
        <taxon>Penicillium</taxon>
        <taxon>Penicillium chrysogenum species complex</taxon>
    </lineage>
</organism>
<accession>A0A167RY78</accession>
<sequence length="325" mass="36134">MEITRNVFGKSEQNEEFTRITLNLFVASHHCVTSHPDNASPDLDATDLHLTAERLLHCGLVIYKGGKYDLIVPDYSLWYGIEKDVALGGVLVEDASGAAATTRVSQILGYMGQEISFGERVNLLEQTHQKELMAAKAHYEGRLAEATVAFKAAFIPEGNQATVQSGWSCAGCCYNSNASACSFRAEPPDWLIARACHVDSPQRICPISSFWGVIRSTLTATVSYTHHGPPKIPPRWFGFTEYLSWSSPNCSPHREGKALKGELAKSLELDQLRAANATAADLLAKHEAQERLDGEMESETRSYVECVLQRDDYLRARNNWVLWLR</sequence>